<feature type="compositionally biased region" description="Basic and acidic residues" evidence="2">
    <location>
        <begin position="1583"/>
        <end position="1602"/>
    </location>
</feature>
<evidence type="ECO:0000313" key="4">
    <source>
        <dbReference type="EMBL" id="KAJ7201403.1"/>
    </source>
</evidence>
<dbReference type="InterPro" id="IPR004242">
    <property type="entry name" value="Transposase_21"/>
</dbReference>
<dbReference type="Pfam" id="PF02992">
    <property type="entry name" value="Transposase_21"/>
    <property type="match status" value="1"/>
</dbReference>
<keyword evidence="1" id="KW-0175">Coiled coil</keyword>
<sequence>MENPTLFSTSSLNLPLEKAPQSFSSHSEPRRNGLLSVAKSLFSHGRSRSADGRGLELPPAYDTLSVAALPIKRSKSSNKYSAPSWYRSPMRQETLENALELLRQYDTVILVDDSGSMTQSGSKKGKTRWQEAGEALESLADVAAQYDADGIDIFFLNDRTEARNITSAAAVRKVFAQVRPRGATPTAERLDQLLKPYLLKLEAAHIDWDGTPKDRKTHKVIKRVNYIVITDGEASKSSSLTDQPRDPIVHAGLRLKALTHLCMIQLGIQFVQIGNDAKATKALKELDDGLQDMKHIPDIVDTTPYSKLHPLTADGLIKVLLGGINRRIDEKKRARKAHYEATANKSCLRPSIPPPSPPAASPQPNIDAFFDDEMEPPVLPEPLVDFIHDEPDVPPALPTIFYDATETYDYETDADSDSEPVQCDLTDAPFYTAADPPLQPYTTSEIDRYIEEMIARPEHVANAHIHRNDAIAEQDRDNIRAIGLKIKSIMARDNFDLMRRAFEHKMDIDSEWVIFRRLQRLTDIQPIYYDCCVNSCLAFTGDYSPLEACATCGEARWKPNGDPRRQYAYISLIPRLQGYFSSKKKVEQLLYRHNYTHERGVISDVFDGRLYREARKRLVVVNGVEQDYTYFSGEFDIALGFATDGFLIFEHRKKGPSATPIILQNYNIPPEERTHLGQLISTGCIPGPHPPKDMRSFVLPLDDELVLLALGVDTYNAYTDSIFKMRAYNLFGLGDTLAIEKILNIKGHNGISPCRSCEIKGQRNTVINQTIYYVPLAAPEMDGVLRAKWDPLQLPKRSEETFQAGLQEIDTAALRGDQKRLAQWHGLNGLPALRQVGSMQRARSYPWDMMHLFFENIIPNLVKLWRGTFKNIPQGVYVMDEDVWTEIWLETSMAMATIPAEFSRSLACGIDKFTAEAWCFWFVYMAPGLLRNRLLDKYHQHACQLVVIIKICLKFTITRKEVKVLRLSIAHWVEKYEELYYLYKYENLSVCTLTIHGLLHLADGILDCGPGWTNWAFFIERYCGFLKHGLRSKSHPWPNLTKRILSYAYLEQLGVRFDLEAELSLVFPKKVGLSRREFMHDHYDRSILGNPYQKLHKPCDELKMKIAQYLTNLVGAGVTKRAVRAILPNTMPRWGKVRIIDGDAIRAASVSELGADTSRDNTFVRFETEVEEDVDGEKAWMTRLYYGRLDEILECQLPREHYLGQFSGQLRLIAVVTPCRTSRNSDATREILTYSKMTDQIVVDLAGVAAVVGRFKTRGSKSLQEQVLELKRRDAERERKLQDMQAQIDAYKAQERHEKLIGRPPGTAGRVSKGFKLQPAMGLKQDSQRYHGLGRIVFAEASLFLDISKCYQEQSEAQLIAKKVPFLRKFQGNWATDVILQQRLKNSSTDRRRDQIWEEIYEERDRRCGGCRFGEKPPEVIKADEDCVRKRRKDTGDARFPAKRTRKQSGRNEDDEGSENEQYSDSALLDDATPSKRAKVSNVDEAETGDDGYMADWDDIMHEDTGFPDSELQMDADTKNDDSDLFITNNGDGEIRVSALSVIYSPPLDNLDEVRLEYMDEMKLKPATWESESSGSSSDVYEESNRDSDSSVDSKSELEHAPPKLRARTSKKAPASTTGKQDNIDKIMQTPLKLKTPKPLPPPLTSPVKKDTNEIPAICPCPGCHDVYPLPTLVDDSKTVQLILELKCWQDELGDDAVKAKDAAKMVCASLKELIVRNNLVAEGQHEGYLHPINWDSFLARLPKFVSIITAAVTRPESLAKNNFWNRFVKAAQSDVSGICQQYASNQPLPPAIEGLTVWGFYGPRGGDLILRELRKCFSALGASAATTVVKKISETATDWKIPADFYFPNNLFIEAVAAPIVAMRLIKDDLNLNDASQIYRILLKSTAYGNTLNPLPSHFQHLKSKKKASGSSKVRTDGNDDSIVPPNPKKASKLPTGKKKSTATATSRYSTRNKTKPAQ</sequence>
<dbReference type="PROSITE" id="PS50234">
    <property type="entry name" value="VWFA"/>
    <property type="match status" value="1"/>
</dbReference>
<dbReference type="EMBL" id="JARJCW010000059">
    <property type="protein sequence ID" value="KAJ7201403.1"/>
    <property type="molecule type" value="Genomic_DNA"/>
</dbReference>
<dbReference type="InterPro" id="IPR028094">
    <property type="entry name" value="RTC4_C"/>
</dbReference>
<evidence type="ECO:0000259" key="3">
    <source>
        <dbReference type="PROSITE" id="PS50234"/>
    </source>
</evidence>
<feature type="compositionally biased region" description="Low complexity" evidence="2">
    <location>
        <begin position="1570"/>
        <end position="1579"/>
    </location>
</feature>
<reference evidence="4" key="1">
    <citation type="submission" date="2023-03" db="EMBL/GenBank/DDBJ databases">
        <title>Massive genome expansion in bonnet fungi (Mycena s.s.) driven by repeated elements and novel gene families across ecological guilds.</title>
        <authorList>
            <consortium name="Lawrence Berkeley National Laboratory"/>
            <person name="Harder C.B."/>
            <person name="Miyauchi S."/>
            <person name="Viragh M."/>
            <person name="Kuo A."/>
            <person name="Thoen E."/>
            <person name="Andreopoulos B."/>
            <person name="Lu D."/>
            <person name="Skrede I."/>
            <person name="Drula E."/>
            <person name="Henrissat B."/>
            <person name="Morin E."/>
            <person name="Kohler A."/>
            <person name="Barry K."/>
            <person name="LaButti K."/>
            <person name="Morin E."/>
            <person name="Salamov A."/>
            <person name="Lipzen A."/>
            <person name="Mereny Z."/>
            <person name="Hegedus B."/>
            <person name="Baldrian P."/>
            <person name="Stursova M."/>
            <person name="Weitz H."/>
            <person name="Taylor A."/>
            <person name="Grigoriev I.V."/>
            <person name="Nagy L.G."/>
            <person name="Martin F."/>
            <person name="Kauserud H."/>
        </authorList>
    </citation>
    <scope>NUCLEOTIDE SEQUENCE</scope>
    <source>
        <strain evidence="4">9144</strain>
    </source>
</reference>
<name>A0AAD6V707_9AGAR</name>
<feature type="region of interest" description="Disordered" evidence="2">
    <location>
        <begin position="1432"/>
        <end position="1521"/>
    </location>
</feature>
<gene>
    <name evidence="4" type="ORF">GGX14DRAFT_656765</name>
</gene>
<dbReference type="Gene3D" id="3.40.50.410">
    <property type="entry name" value="von Willebrand factor, type A domain"/>
    <property type="match status" value="1"/>
</dbReference>
<feature type="region of interest" description="Disordered" evidence="2">
    <location>
        <begin position="1902"/>
        <end position="1960"/>
    </location>
</feature>
<evidence type="ECO:0000256" key="2">
    <source>
        <dbReference type="SAM" id="MobiDB-lite"/>
    </source>
</evidence>
<feature type="region of interest" description="Disordered" evidence="2">
    <location>
        <begin position="340"/>
        <end position="363"/>
    </location>
</feature>
<dbReference type="PANTHER" id="PTHR34706">
    <property type="entry name" value="SLR1338 PROTEIN"/>
    <property type="match status" value="1"/>
</dbReference>
<dbReference type="Proteomes" id="UP001219525">
    <property type="component" value="Unassembled WGS sequence"/>
</dbReference>
<organism evidence="4 5">
    <name type="scientific">Mycena pura</name>
    <dbReference type="NCBI Taxonomy" id="153505"/>
    <lineage>
        <taxon>Eukaryota</taxon>
        <taxon>Fungi</taxon>
        <taxon>Dikarya</taxon>
        <taxon>Basidiomycota</taxon>
        <taxon>Agaricomycotina</taxon>
        <taxon>Agaricomycetes</taxon>
        <taxon>Agaricomycetidae</taxon>
        <taxon>Agaricales</taxon>
        <taxon>Marasmiineae</taxon>
        <taxon>Mycenaceae</taxon>
        <taxon>Mycena</taxon>
    </lineage>
</organism>
<dbReference type="SUPFAM" id="SSF53300">
    <property type="entry name" value="vWA-like"/>
    <property type="match status" value="1"/>
</dbReference>
<proteinExistence type="predicted"/>
<protein>
    <recommendedName>
        <fullName evidence="3">VWFA domain-containing protein</fullName>
    </recommendedName>
</protein>
<dbReference type="InterPro" id="IPR036465">
    <property type="entry name" value="vWFA_dom_sf"/>
</dbReference>
<feature type="region of interest" description="Disordered" evidence="2">
    <location>
        <begin position="1567"/>
        <end position="1645"/>
    </location>
</feature>
<feature type="domain" description="VWFA" evidence="3">
    <location>
        <begin position="106"/>
        <end position="320"/>
    </location>
</feature>
<evidence type="ECO:0000256" key="1">
    <source>
        <dbReference type="SAM" id="Coils"/>
    </source>
</evidence>
<feature type="coiled-coil region" evidence="1">
    <location>
        <begin position="1267"/>
        <end position="1294"/>
    </location>
</feature>
<keyword evidence="5" id="KW-1185">Reference proteome</keyword>
<comment type="caution">
    <text evidence="4">The sequence shown here is derived from an EMBL/GenBank/DDBJ whole genome shotgun (WGS) entry which is preliminary data.</text>
</comment>
<dbReference type="PANTHER" id="PTHR34706:SF1">
    <property type="entry name" value="VWFA DOMAIN-CONTAINING PROTEIN"/>
    <property type="match status" value="1"/>
</dbReference>
<dbReference type="InterPro" id="IPR002035">
    <property type="entry name" value="VWF_A"/>
</dbReference>
<feature type="compositionally biased region" description="Basic residues" evidence="2">
    <location>
        <begin position="1931"/>
        <end position="1942"/>
    </location>
</feature>
<evidence type="ECO:0000313" key="5">
    <source>
        <dbReference type="Proteomes" id="UP001219525"/>
    </source>
</evidence>
<dbReference type="Pfam" id="PF14474">
    <property type="entry name" value="RTC4"/>
    <property type="match status" value="1"/>
</dbReference>
<feature type="compositionally biased region" description="Pro residues" evidence="2">
    <location>
        <begin position="351"/>
        <end position="361"/>
    </location>
</feature>
<accession>A0AAD6V707</accession>